<feature type="domain" description="Peptidase M20 dimerisation" evidence="2">
    <location>
        <begin position="174"/>
        <end position="265"/>
    </location>
</feature>
<dbReference type="CDD" id="cd03886">
    <property type="entry name" value="M20_Acy1"/>
    <property type="match status" value="1"/>
</dbReference>
<keyword evidence="1 3" id="KW-0378">Hydrolase</keyword>
<evidence type="ECO:0000259" key="2">
    <source>
        <dbReference type="Pfam" id="PF07687"/>
    </source>
</evidence>
<dbReference type="Proteomes" id="UP000060487">
    <property type="component" value="Unassembled WGS sequence"/>
</dbReference>
<dbReference type="GO" id="GO:0016787">
    <property type="term" value="F:hydrolase activity"/>
    <property type="evidence" value="ECO:0007669"/>
    <property type="project" value="UniProtKB-KW"/>
</dbReference>
<accession>A0ABR5SGS6</accession>
<comment type="caution">
    <text evidence="3">The sequence shown here is derived from an EMBL/GenBank/DDBJ whole genome shotgun (WGS) entry which is preliminary data.</text>
</comment>
<dbReference type="InterPro" id="IPR036264">
    <property type="entry name" value="Bact_exopeptidase_dim_dom"/>
</dbReference>
<gene>
    <name evidence="3" type="ORF">ASN18_1112</name>
</gene>
<protein>
    <submittedName>
        <fullName evidence="3">Hydrolase YxeP</fullName>
        <ecNumber evidence="3">3.-.-.-</ecNumber>
    </submittedName>
</protein>
<evidence type="ECO:0000256" key="1">
    <source>
        <dbReference type="ARBA" id="ARBA00022801"/>
    </source>
</evidence>
<dbReference type="Pfam" id="PF07687">
    <property type="entry name" value="M20_dimer"/>
    <property type="match status" value="1"/>
</dbReference>
<dbReference type="InterPro" id="IPR002933">
    <property type="entry name" value="Peptidase_M20"/>
</dbReference>
<dbReference type="PANTHER" id="PTHR11014">
    <property type="entry name" value="PEPTIDASE M20 FAMILY MEMBER"/>
    <property type="match status" value="1"/>
</dbReference>
<dbReference type="NCBIfam" id="TIGR01891">
    <property type="entry name" value="amidohydrolases"/>
    <property type="match status" value="1"/>
</dbReference>
<dbReference type="SUPFAM" id="SSF55031">
    <property type="entry name" value="Bacterial exopeptidase dimerisation domain"/>
    <property type="match status" value="1"/>
</dbReference>
<dbReference type="Gene3D" id="3.40.630.10">
    <property type="entry name" value="Zn peptidases"/>
    <property type="match status" value="1"/>
</dbReference>
<dbReference type="RefSeq" id="WP_236861540.1">
    <property type="nucleotide sequence ID" value="NZ_LNQR01000035.1"/>
</dbReference>
<dbReference type="Gene3D" id="3.30.70.360">
    <property type="match status" value="1"/>
</dbReference>
<dbReference type="PANTHER" id="PTHR11014:SF63">
    <property type="entry name" value="METALLOPEPTIDASE, PUTATIVE (AFU_ORTHOLOGUE AFUA_6G09600)-RELATED"/>
    <property type="match status" value="1"/>
</dbReference>
<dbReference type="InterPro" id="IPR017439">
    <property type="entry name" value="Amidohydrolase"/>
</dbReference>
<dbReference type="EC" id="3.-.-.-" evidence="3"/>
<dbReference type="PIRSF" id="PIRSF005962">
    <property type="entry name" value="Pept_M20D_amidohydro"/>
    <property type="match status" value="1"/>
</dbReference>
<dbReference type="SUPFAM" id="SSF53187">
    <property type="entry name" value="Zn-dependent exopeptidases"/>
    <property type="match status" value="1"/>
</dbReference>
<proteinExistence type="predicted"/>
<reference evidence="3 4" key="1">
    <citation type="submission" date="2015-11" db="EMBL/GenBank/DDBJ databases">
        <authorList>
            <person name="Lin W."/>
        </authorList>
    </citation>
    <scope>NUCLEOTIDE SEQUENCE [LARGE SCALE GENOMIC DNA]</scope>
    <source>
        <strain evidence="3 4">HCH-1</strain>
    </source>
</reference>
<dbReference type="Pfam" id="PF01546">
    <property type="entry name" value="Peptidase_M20"/>
    <property type="match status" value="1"/>
</dbReference>
<organism evidence="3 4">
    <name type="scientific">Candidatus Magnetominusculus xianensis</name>
    <dbReference type="NCBI Taxonomy" id="1748249"/>
    <lineage>
        <taxon>Bacteria</taxon>
        <taxon>Pseudomonadati</taxon>
        <taxon>Nitrospirota</taxon>
        <taxon>Nitrospiria</taxon>
        <taxon>Nitrospirales</taxon>
        <taxon>Nitrospiraceae</taxon>
        <taxon>Candidatus Magnetominusculus</taxon>
    </lineage>
</organism>
<evidence type="ECO:0000313" key="3">
    <source>
        <dbReference type="EMBL" id="KWT90519.1"/>
    </source>
</evidence>
<dbReference type="EMBL" id="LNQR01000035">
    <property type="protein sequence ID" value="KWT90519.1"/>
    <property type="molecule type" value="Genomic_DNA"/>
</dbReference>
<name>A0ABR5SGS6_9BACT</name>
<evidence type="ECO:0000313" key="4">
    <source>
        <dbReference type="Proteomes" id="UP000060487"/>
    </source>
</evidence>
<dbReference type="InterPro" id="IPR011650">
    <property type="entry name" value="Peptidase_M20_dimer"/>
</dbReference>
<sequence length="384" mass="41068">MNDLIGWMRAIRREIHRHPELGFNEHKTAALITAKLVELGIEFKTAIAQTGVAGFLGTHGPVVALRADMDALPVTECTGLPFASETPGVMHACGHDGHVAIVLGAAYLLKEDPPDGRVVFIFQPNEEGSGGAKPMIAEGILDGVDAIFAGHIDPRFEPGKIILTPGVNTAYTDGFDVEITGRAGHAARPHEAVDAVMIACSMVMQIQTIISRSVDPLKPAVITIGEIKGGTVNNVIAEHCLLKGTIRTLDDGTRQMIFEKLKLLASSLEALHGAKIGVKFHDGYPPLINHPGQFESAREAAALVSGSDNVVIYPTPSMGGEDFAFFLEKVPGCFVRFGARKKGHEGFPLHNPNFDFDEEALKTAAEFMASAVRIEINKLAAKTG</sequence>
<keyword evidence="4" id="KW-1185">Reference proteome</keyword>